<organism evidence="10 11">
    <name type="scientific">Vibrio tritonius</name>
    <dbReference type="NCBI Taxonomy" id="1435069"/>
    <lineage>
        <taxon>Bacteria</taxon>
        <taxon>Pseudomonadati</taxon>
        <taxon>Pseudomonadota</taxon>
        <taxon>Gammaproteobacteria</taxon>
        <taxon>Vibrionales</taxon>
        <taxon>Vibrionaceae</taxon>
        <taxon>Vibrio</taxon>
    </lineage>
</organism>
<evidence type="ECO:0000256" key="1">
    <source>
        <dbReference type="ARBA" id="ARBA00004651"/>
    </source>
</evidence>
<comment type="subcellular location">
    <subcellularLocation>
        <location evidence="1">Cell membrane</location>
        <topology evidence="1">Multi-pass membrane protein</topology>
    </subcellularLocation>
    <subcellularLocation>
        <location evidence="6">Membrane</location>
        <topology evidence="6">Multi-pass membrane protein</topology>
    </subcellularLocation>
</comment>
<comment type="similarity">
    <text evidence="6">Belongs to the exbB/tolQ family.</text>
</comment>
<keyword evidence="4 7" id="KW-1133">Transmembrane helix</keyword>
<dbReference type="Proteomes" id="UP001199044">
    <property type="component" value="Unassembled WGS sequence"/>
</dbReference>
<comment type="caution">
    <text evidence="10">The sequence shown here is derived from an EMBL/GenBank/DDBJ whole genome shotgun (WGS) entry which is preliminary data.</text>
</comment>
<feature type="signal peptide" evidence="8">
    <location>
        <begin position="1"/>
        <end position="23"/>
    </location>
</feature>
<keyword evidence="3 7" id="KW-0812">Transmembrane</keyword>
<feature type="chain" id="PRO_5045286732" evidence="8">
    <location>
        <begin position="24"/>
        <end position="460"/>
    </location>
</feature>
<evidence type="ECO:0000256" key="8">
    <source>
        <dbReference type="SAM" id="SignalP"/>
    </source>
</evidence>
<protein>
    <submittedName>
        <fullName evidence="10">MotA/TolQ/ExbB proton channel family protein</fullName>
    </submittedName>
</protein>
<gene>
    <name evidence="10" type="ORF">LDJ79_00430</name>
</gene>
<evidence type="ECO:0000313" key="11">
    <source>
        <dbReference type="Proteomes" id="UP001199044"/>
    </source>
</evidence>
<dbReference type="PIRSF" id="PIRSF037714">
    <property type="entry name" value="TolR"/>
    <property type="match status" value="1"/>
</dbReference>
<evidence type="ECO:0000313" key="10">
    <source>
        <dbReference type="EMBL" id="MCA2014554.1"/>
    </source>
</evidence>
<keyword evidence="8" id="KW-0732">Signal</keyword>
<evidence type="ECO:0000256" key="7">
    <source>
        <dbReference type="SAM" id="Phobius"/>
    </source>
</evidence>
<evidence type="ECO:0000256" key="2">
    <source>
        <dbReference type="ARBA" id="ARBA00022475"/>
    </source>
</evidence>
<dbReference type="PANTHER" id="PTHR30625">
    <property type="entry name" value="PROTEIN TOLQ"/>
    <property type="match status" value="1"/>
</dbReference>
<dbReference type="InterPro" id="IPR002898">
    <property type="entry name" value="MotA_ExbB_proton_chnl"/>
</dbReference>
<sequence>MNGFRLGVAAIISSICLSHGALANDSTSSAASNQKTLNDLLTHIQSQSVLESKSNQQREHAFLADERAQAQLLKQAKSDLSSEKTRGDELKATFDANDKKLTQLSETLRQRSGSLGEMFGVVRQYAGEFKGIYHASQSDVLFPERGALLSKLASSKELPSSSELEAFWHTVLEQLVTSGQTKSVPATVVYGQGEQKKTIVTLVGEFNAFSNGQYVTYVPETGKFEQLSRQPSSSMTDLLPTFASKKGEYQPIYLDPSRGAILSLMVQSPTASERINQGGVVGYVILALGAIGACVALLCYLRLSIIDRKMKQQAKSEEVIEGNPLGEVIAAYRGHVGNNLEDLESKLDEIILRHAPQIQKFISSIKLVASVAPLLGLLGTVMGMIGTFQSITLFGTGDPKLMAGGISEALVTTMLGLVVAIPLLFLYSLVQSKGKRMVQILEEQSAGFIARYQEKLVAKA</sequence>
<evidence type="ECO:0000256" key="6">
    <source>
        <dbReference type="RuleBase" id="RU004057"/>
    </source>
</evidence>
<keyword evidence="11" id="KW-1185">Reference proteome</keyword>
<dbReference type="PANTHER" id="PTHR30625:SF11">
    <property type="entry name" value="MOTA_TOLQ_EXBB PROTON CHANNEL DOMAIN-CONTAINING PROTEIN"/>
    <property type="match status" value="1"/>
</dbReference>
<keyword evidence="6" id="KW-0653">Protein transport</keyword>
<feature type="transmembrane region" description="Helical" evidence="7">
    <location>
        <begin position="409"/>
        <end position="430"/>
    </location>
</feature>
<dbReference type="EMBL" id="JAIWIU010000004">
    <property type="protein sequence ID" value="MCA2014554.1"/>
    <property type="molecule type" value="Genomic_DNA"/>
</dbReference>
<keyword evidence="5 7" id="KW-0472">Membrane</keyword>
<evidence type="ECO:0000256" key="5">
    <source>
        <dbReference type="ARBA" id="ARBA00023136"/>
    </source>
</evidence>
<dbReference type="InterPro" id="IPR050790">
    <property type="entry name" value="ExbB/TolQ_transport"/>
</dbReference>
<evidence type="ECO:0000259" key="9">
    <source>
        <dbReference type="Pfam" id="PF01618"/>
    </source>
</evidence>
<dbReference type="RefSeq" id="WP_068717392.1">
    <property type="nucleotide sequence ID" value="NZ_AP014636.1"/>
</dbReference>
<dbReference type="InterPro" id="IPR017270">
    <property type="entry name" value="MotA/TolQ/ExbB-rel"/>
</dbReference>
<evidence type="ECO:0000256" key="4">
    <source>
        <dbReference type="ARBA" id="ARBA00022989"/>
    </source>
</evidence>
<name>A0ABS7YJC1_9VIBR</name>
<feature type="transmembrane region" description="Helical" evidence="7">
    <location>
        <begin position="367"/>
        <end position="389"/>
    </location>
</feature>
<feature type="transmembrane region" description="Helical" evidence="7">
    <location>
        <begin position="280"/>
        <end position="301"/>
    </location>
</feature>
<keyword evidence="2" id="KW-1003">Cell membrane</keyword>
<evidence type="ECO:0000256" key="3">
    <source>
        <dbReference type="ARBA" id="ARBA00022692"/>
    </source>
</evidence>
<accession>A0ABS7YJC1</accession>
<proteinExistence type="inferred from homology"/>
<feature type="domain" description="MotA/TolQ/ExbB proton channel" evidence="9">
    <location>
        <begin position="337"/>
        <end position="442"/>
    </location>
</feature>
<reference evidence="11" key="1">
    <citation type="submission" date="2023-07" db="EMBL/GenBank/DDBJ databases">
        <title>Molecular identification of indigenous halophilic bacteria isolated from red sea cost, biodegradation of synthetic dyes and assessment of degraded metabolite toxicity.</title>
        <authorList>
            <person name="Chaieb K."/>
            <person name="Altayb H.N."/>
        </authorList>
    </citation>
    <scope>NUCLEOTIDE SEQUENCE [LARGE SCALE GENOMIC DNA]</scope>
    <source>
        <strain evidence="11">K20</strain>
    </source>
</reference>
<keyword evidence="6" id="KW-0813">Transport</keyword>
<dbReference type="Pfam" id="PF01618">
    <property type="entry name" value="MotA_ExbB"/>
    <property type="match status" value="1"/>
</dbReference>